<dbReference type="RefSeq" id="NP_509526.1">
    <property type="nucleotide sequence ID" value="NM_077125.1"/>
</dbReference>
<dbReference type="Bgee" id="WBGene00020789">
    <property type="expression patterns" value="Expressed in adult organism and 1 other cell type or tissue"/>
</dbReference>
<dbReference type="AGR" id="WB:WBGene00020789"/>
<dbReference type="AlphaFoldDB" id="Q22762"/>
<dbReference type="HOGENOM" id="CLU_145626_0_0_1"/>
<proteinExistence type="predicted"/>
<dbReference type="PaxDb" id="6239-T25B6.3"/>
<dbReference type="WormBase" id="T25B6.3">
    <property type="protein sequence ID" value="CE05013"/>
    <property type="gene ID" value="WBGene00020789"/>
</dbReference>
<name>Q22762_CAEEL</name>
<keyword evidence="1" id="KW-0732">Signal</keyword>
<dbReference type="Proteomes" id="UP000001940">
    <property type="component" value="Chromosome X"/>
</dbReference>
<feature type="signal peptide" evidence="1">
    <location>
        <begin position="1"/>
        <end position="19"/>
    </location>
</feature>
<dbReference type="OrthoDB" id="5803786at2759"/>
<dbReference type="UCSC" id="T25B6.3">
    <property type="organism name" value="c. elegans"/>
</dbReference>
<evidence type="ECO:0000313" key="3">
    <source>
        <dbReference type="Proteomes" id="UP000001940"/>
    </source>
</evidence>
<evidence type="ECO:0000313" key="2">
    <source>
        <dbReference type="EMBL" id="CCD65389.1"/>
    </source>
</evidence>
<dbReference type="KEGG" id="cel:CELE_T25B6.3"/>
<dbReference type="CTD" id="188875"/>
<evidence type="ECO:0000256" key="1">
    <source>
        <dbReference type="SAM" id="SignalP"/>
    </source>
</evidence>
<gene>
    <name evidence="2" type="ORF">CELE_T25B6.3</name>
    <name evidence="2 4" type="ORF">T25B6.3</name>
</gene>
<protein>
    <submittedName>
        <fullName evidence="2">TryThrA_C domain-containing protein</fullName>
    </submittedName>
</protein>
<sequence length="150" mass="17900">MTLSVFHCLPLICIVIATAKIEELKETEQILELNNLAKVDMSSASKELFQEFMSTLCWNNLTPKNFLENYIRWEKVEFLESAKKFLVPSQSDHHLYNKYFFHLGHNFLSNCTVKNDKKWRESHFEKHENDLFDTYMYDGMAHREWATLEL</sequence>
<dbReference type="InParanoid" id="Q22762"/>
<keyword evidence="3" id="KW-1185">Reference proteome</keyword>
<dbReference type="PhylomeDB" id="Q22762"/>
<dbReference type="PIR" id="T28904">
    <property type="entry name" value="T28904"/>
</dbReference>
<accession>Q22762</accession>
<feature type="chain" id="PRO_5004200911" evidence="1">
    <location>
        <begin position="20"/>
        <end position="150"/>
    </location>
</feature>
<organism evidence="2 3">
    <name type="scientific">Caenorhabditis elegans</name>
    <dbReference type="NCBI Taxonomy" id="6239"/>
    <lineage>
        <taxon>Eukaryota</taxon>
        <taxon>Metazoa</taxon>
        <taxon>Ecdysozoa</taxon>
        <taxon>Nematoda</taxon>
        <taxon>Chromadorea</taxon>
        <taxon>Rhabditida</taxon>
        <taxon>Rhabditina</taxon>
        <taxon>Rhabditomorpha</taxon>
        <taxon>Rhabditoidea</taxon>
        <taxon>Rhabditidae</taxon>
        <taxon>Peloderinae</taxon>
        <taxon>Caenorhabditis</taxon>
    </lineage>
</organism>
<dbReference type="EMBL" id="BX284606">
    <property type="protein sequence ID" value="CCD65389.1"/>
    <property type="molecule type" value="Genomic_DNA"/>
</dbReference>
<dbReference type="GeneID" id="188875"/>
<evidence type="ECO:0000313" key="4">
    <source>
        <dbReference type="WormBase" id="T25B6.3"/>
    </source>
</evidence>
<dbReference type="FunCoup" id="Q22762">
    <property type="interactions" value="126"/>
</dbReference>
<reference evidence="2 3" key="1">
    <citation type="journal article" date="1998" name="Science">
        <title>Genome sequence of the nematode C. elegans: a platform for investigating biology.</title>
        <authorList>
            <consortium name="The C. elegans sequencing consortium"/>
            <person name="Sulson J.E."/>
            <person name="Waterston R."/>
        </authorList>
    </citation>
    <scope>NUCLEOTIDE SEQUENCE [LARGE SCALE GENOMIC DNA]</scope>
    <source>
        <strain evidence="2 3">Bristol N2</strain>
    </source>
</reference>